<dbReference type="Pfam" id="PF26001">
    <property type="entry name" value="Pex8"/>
    <property type="match status" value="1"/>
</dbReference>
<keyword evidence="2" id="KW-0719">Serine esterase</keyword>
<evidence type="ECO:0000256" key="2">
    <source>
        <dbReference type="ARBA" id="ARBA00022487"/>
    </source>
</evidence>
<keyword evidence="7" id="KW-1015">Disulfide bond</keyword>
<evidence type="ECO:0000256" key="7">
    <source>
        <dbReference type="ARBA" id="ARBA00023157"/>
    </source>
</evidence>
<accession>A0A4U0XUD0</accession>
<dbReference type="Proteomes" id="UP000308768">
    <property type="component" value="Unassembled WGS sequence"/>
</dbReference>
<evidence type="ECO:0000256" key="4">
    <source>
        <dbReference type="ARBA" id="ARBA00022729"/>
    </source>
</evidence>
<dbReference type="Pfam" id="PF07519">
    <property type="entry name" value="Tannase"/>
    <property type="match status" value="2"/>
</dbReference>
<comment type="similarity">
    <text evidence="1 8">Belongs to the tannase family.</text>
</comment>
<comment type="caution">
    <text evidence="9">The sequence shown here is derived from an EMBL/GenBank/DDBJ whole genome shotgun (WGS) entry which is preliminary data.</text>
</comment>
<proteinExistence type="inferred from homology"/>
<evidence type="ECO:0000313" key="9">
    <source>
        <dbReference type="EMBL" id="TKA81320.1"/>
    </source>
</evidence>
<dbReference type="AlphaFoldDB" id="A0A4U0XUD0"/>
<evidence type="ECO:0000256" key="5">
    <source>
        <dbReference type="ARBA" id="ARBA00022801"/>
    </source>
</evidence>
<evidence type="ECO:0000256" key="3">
    <source>
        <dbReference type="ARBA" id="ARBA00022723"/>
    </source>
</evidence>
<organism evidence="9 10">
    <name type="scientific">Cryomyces minteri</name>
    <dbReference type="NCBI Taxonomy" id="331657"/>
    <lineage>
        <taxon>Eukaryota</taxon>
        <taxon>Fungi</taxon>
        <taxon>Dikarya</taxon>
        <taxon>Ascomycota</taxon>
        <taxon>Pezizomycotina</taxon>
        <taxon>Dothideomycetes</taxon>
        <taxon>Dothideomycetes incertae sedis</taxon>
        <taxon>Cryomyces</taxon>
    </lineage>
</organism>
<dbReference type="GO" id="GO:0046872">
    <property type="term" value="F:metal ion binding"/>
    <property type="evidence" value="ECO:0007669"/>
    <property type="project" value="UniProtKB-KW"/>
</dbReference>
<keyword evidence="3" id="KW-0479">Metal-binding</keyword>
<dbReference type="GO" id="GO:0030600">
    <property type="term" value="F:feruloyl esterase activity"/>
    <property type="evidence" value="ECO:0007669"/>
    <property type="project" value="UniProtKB-ARBA"/>
</dbReference>
<reference evidence="9 10" key="1">
    <citation type="submission" date="2017-03" db="EMBL/GenBank/DDBJ databases">
        <title>Genomes of endolithic fungi from Antarctica.</title>
        <authorList>
            <person name="Coleine C."/>
            <person name="Masonjones S."/>
            <person name="Stajich J.E."/>
        </authorList>
    </citation>
    <scope>NUCLEOTIDE SEQUENCE [LARGE SCALE GENOMIC DNA]</scope>
    <source>
        <strain evidence="9 10">CCFEE 5187</strain>
    </source>
</reference>
<sequence>MPADRLLGTLLRSLQTYTDQQDTPRLLSTAASLLTTLTNPLNTTLLAAQLLTAPAIWDRPEGLQTCLQCVGVFHSAAIAVVKHEAEVRENGTPASMPGQVSTAPRLSPEDWVRAVVKGANDRSERWKHLLVLGGLLIGFDSSDYEGIYKGLRRTLEEALVKAANLALEGVETGDELGGHCIVLVLNHSFGLLSDYERAQLDYDRLLPVLIGSAFFSAEGFQSAYFLGIVDQDVAQVLDGKFGWSSKSTSYHQVERILSRPLVSSMGPLSRLIAHAVENVKDAWLIQMMMEDLAGFARTMTVQWRLNKLSEIEPSEEQILLHEDAVGNTLPKLWRVLKSAMFAIVIVLRGVMGRFIGDAVLAADGVAPVIVTQTLHTLRNLYFISSRLGSNSFSQYTFTYLTAIDVLTNYSLQADAFLKHIKPVELGQIPQHPLDRCLDLFFLNTAEHFTLVLSPQTNEDLLVAAATPYLAAGGNNRLLPIFEAAHSAMLAVISAPQSAELTAKHLPFYVDALFKVFPTNLSPRQFRLAFKTLLTVTTPPSPISASQPLLPSTLLELLHHSALTASAAPLRADPASPAPATDNVAAPPLSEQAVLVLTLLDVLPSIPVATLEEWLPLAAALVNAVPDAEMREHCQLRFWETLNAGHMDAERSQLCVAWWNSRGGREAVLYGREGGMEVAGEGQGQKRVWLVWSLKEEEEKKKKKKKKKRKKKNLEVGLLGSTPFRCQVVYNDLCRIAMKVATSNRSEITLEAWLPTNWTGRFLSTGNGGVSGCIQYEDLAYTAGLGFATVGANNGHNGTRGLAFYQNDDVVADFVYRSLHTGVVIGKQLTTKYYGQDYRKSYYLGCSTGGRQGLKSVQDFPDDFDGVVAGAPAIAFNNLTSWSGNFFQITGDNTSESFVSQQLWSVVHTEVTAVRQVFSDYYGVNGSLIYSRMQPGSELTASRLLYNGIPFIYTADWFKYAIYENPNHDPATQTIQDAAYAHQKNPFNVETWNGDLSAFQKRGGKLLHYHGLQDFLISSDNSPRYYNHVSTTMGLPSSDLDQFYRFFRISGMGHCYGGPGAWQIGQRTIGAAGNPSNAQNNILLRMVEWVENGAAPETVTGTKFVNDTASLGVQFIRNHCKYPKRNVCVDPVNQVDPSAWKCV</sequence>
<dbReference type="PANTHER" id="PTHR39214">
    <property type="entry name" value="MICROBODY (PEROXISOME) BIOGENESIS PROTEIN PEROXIN 8 (EUROFUNG)"/>
    <property type="match status" value="1"/>
</dbReference>
<gene>
    <name evidence="9" type="ORF">B0A49_00319</name>
</gene>
<keyword evidence="10" id="KW-1185">Reference proteome</keyword>
<dbReference type="OrthoDB" id="3039123at2759"/>
<dbReference type="SUPFAM" id="SSF53474">
    <property type="entry name" value="alpha/beta-Hydrolases"/>
    <property type="match status" value="1"/>
</dbReference>
<evidence type="ECO:0000256" key="6">
    <source>
        <dbReference type="ARBA" id="ARBA00022837"/>
    </source>
</evidence>
<keyword evidence="6" id="KW-0106">Calcium</keyword>
<dbReference type="InterPro" id="IPR029058">
    <property type="entry name" value="AB_hydrolase_fold"/>
</dbReference>
<dbReference type="PANTHER" id="PTHR39214:SF1">
    <property type="entry name" value="MICROBODY (PEROXISOME) BIOGENESIS PROTEIN PEROXIN 8 (EUROFUNG)"/>
    <property type="match status" value="1"/>
</dbReference>
<protein>
    <recommendedName>
        <fullName evidence="8">Carboxylic ester hydrolase</fullName>
        <ecNumber evidence="8">3.1.1.-</ecNumber>
    </recommendedName>
</protein>
<dbReference type="InterPro" id="IPR011118">
    <property type="entry name" value="Tannase/feruloyl_esterase"/>
</dbReference>
<evidence type="ECO:0000313" key="10">
    <source>
        <dbReference type="Proteomes" id="UP000308768"/>
    </source>
</evidence>
<name>A0A4U0XUD0_9PEZI</name>
<dbReference type="EC" id="3.1.1.-" evidence="8"/>
<evidence type="ECO:0000256" key="1">
    <source>
        <dbReference type="ARBA" id="ARBA00006249"/>
    </source>
</evidence>
<dbReference type="STRING" id="331657.A0A4U0XUD0"/>
<dbReference type="InterPro" id="IPR055334">
    <property type="entry name" value="PEX8-like"/>
</dbReference>
<evidence type="ECO:0000256" key="8">
    <source>
        <dbReference type="RuleBase" id="RU361238"/>
    </source>
</evidence>
<keyword evidence="5 8" id="KW-0378">Hydrolase</keyword>
<dbReference type="EMBL" id="NAJN01000028">
    <property type="protein sequence ID" value="TKA81320.1"/>
    <property type="molecule type" value="Genomic_DNA"/>
</dbReference>
<keyword evidence="4" id="KW-0732">Signal</keyword>